<organism evidence="2 3">
    <name type="scientific">Desulfoglaeba alkanexedens ALDC</name>
    <dbReference type="NCBI Taxonomy" id="980445"/>
    <lineage>
        <taxon>Bacteria</taxon>
        <taxon>Pseudomonadati</taxon>
        <taxon>Thermodesulfobacteriota</taxon>
        <taxon>Syntrophobacteria</taxon>
        <taxon>Syntrophobacterales</taxon>
        <taxon>Syntrophobacteraceae</taxon>
        <taxon>Desulfoglaeba</taxon>
    </lineage>
</organism>
<dbReference type="InterPro" id="IPR019575">
    <property type="entry name" value="Nuop51_4Fe4S-bd"/>
</dbReference>
<evidence type="ECO:0000259" key="1">
    <source>
        <dbReference type="SMART" id="SM00928"/>
    </source>
</evidence>
<dbReference type="AlphaFoldDB" id="A0A4P8L9E1"/>
<dbReference type="InterPro" id="IPR037207">
    <property type="entry name" value="Nuop51_4Fe4S-bd_sf"/>
</dbReference>
<name>A0A4P8L9E1_9BACT</name>
<protein>
    <submittedName>
        <fullName evidence="2">Oxidoreductase</fullName>
    </submittedName>
</protein>
<feature type="domain" description="NADH-ubiquinone oxidoreductase 51kDa subunit iron-sulphur binding" evidence="1">
    <location>
        <begin position="61"/>
        <end position="106"/>
    </location>
</feature>
<dbReference type="Gene3D" id="3.50.50.60">
    <property type="entry name" value="FAD/NAD(P)-binding domain"/>
    <property type="match status" value="2"/>
</dbReference>
<keyword evidence="3" id="KW-1185">Reference proteome</keyword>
<dbReference type="GO" id="GO:0051539">
    <property type="term" value="F:4 iron, 4 sulfur cluster binding"/>
    <property type="evidence" value="ECO:0007669"/>
    <property type="project" value="InterPro"/>
</dbReference>
<gene>
    <name evidence="2" type="ORF">FDQ92_14530</name>
</gene>
<dbReference type="SUPFAM" id="SSF46548">
    <property type="entry name" value="alpha-helical ferredoxin"/>
    <property type="match status" value="2"/>
</dbReference>
<evidence type="ECO:0000313" key="2">
    <source>
        <dbReference type="EMBL" id="QCQ23282.1"/>
    </source>
</evidence>
<dbReference type="Gene3D" id="1.20.1440.230">
    <property type="entry name" value="NADH-ubiquinone oxidoreductase 51kDa subunit, iron-sulphur binding domain"/>
    <property type="match status" value="1"/>
</dbReference>
<dbReference type="InterPro" id="IPR001949">
    <property type="entry name" value="NADH-UbQ_OxRdtase_51kDa_CS"/>
</dbReference>
<sequence length="654" mass="73117">MMTSVFGVWDNKVYHHDAEPLESNPALASLKDIEEFEPGNKILAVMGWDGFFVFDERADIIDMTRAYLEVVQRESCGKCVPCRMGTRVAADILTRIAEGKGSEDDFETLVRIGELVRKGSMCELGHTAMNALLHALEQYEDLFRESIATGRRHPRWTYHTKVTAPCIEACPERLDIPAYIDFIRAGRYRESLSIIQEKNPLASVCGRVCVRFCEFACRRGKLDDPVDIKHLKRFVSDLEMDAAVKKRETRLPVVSSDARKVAIIGSGPAGITAAYHLLRKGYRVEIFEALDEPGGMAAVGIPDYRLPRQVLRTEAQIVQEMGGIIHYNQRLGRDFTLDDLKTRGFEAVFVAIGCQLGTKLGIQGEEAEPKGYYPGIEFLKAINRNEPIEMGRRVVVVGGGNVAMDCARSSLRLGADEVHLIYRRTREEMPADKVEIHEAEEEGVRYHFLANPIRLLVEGGRVVGVECLRMEPGEPDKSGRSRPVPVEGSEFVIGCDMVIPAIGQRMDTSCLTGPCDLKLTRWNTIATDPETLQTSVEWVFAGGDCVSGPATLIEAMAAGFRVSHSIDQYLREGRVELTEEERMSRVLRAVSAVDEDVVDRLGRGEHRVAVPTRTVEERVDDFEEVEMGFSPEDALMEADRCLRCYRILLVATEK</sequence>
<dbReference type="GO" id="GO:0016491">
    <property type="term" value="F:oxidoreductase activity"/>
    <property type="evidence" value="ECO:0007669"/>
    <property type="project" value="InterPro"/>
</dbReference>
<dbReference type="EMBL" id="CP040098">
    <property type="protein sequence ID" value="QCQ23282.1"/>
    <property type="molecule type" value="Genomic_DNA"/>
</dbReference>
<dbReference type="SUPFAM" id="SSF51971">
    <property type="entry name" value="Nucleotide-binding domain"/>
    <property type="match status" value="1"/>
</dbReference>
<dbReference type="PRINTS" id="PR00419">
    <property type="entry name" value="ADXRDTASE"/>
</dbReference>
<dbReference type="GO" id="GO:0010181">
    <property type="term" value="F:FMN binding"/>
    <property type="evidence" value="ECO:0007669"/>
    <property type="project" value="InterPro"/>
</dbReference>
<proteinExistence type="predicted"/>
<dbReference type="GO" id="GO:0008137">
    <property type="term" value="F:NADH dehydrogenase (ubiquinone) activity"/>
    <property type="evidence" value="ECO:0007669"/>
    <property type="project" value="InterPro"/>
</dbReference>
<dbReference type="Pfam" id="PF14691">
    <property type="entry name" value="Fer4_20"/>
    <property type="match status" value="1"/>
</dbReference>
<dbReference type="PROSITE" id="PS00645">
    <property type="entry name" value="COMPLEX1_51K_2"/>
    <property type="match status" value="1"/>
</dbReference>
<dbReference type="KEGG" id="dax:FDQ92_14530"/>
<dbReference type="PANTHER" id="PTHR42783:SF3">
    <property type="entry name" value="GLUTAMATE SYNTHASE [NADPH] SMALL CHAIN-RELATED"/>
    <property type="match status" value="1"/>
</dbReference>
<reference evidence="2 3" key="1">
    <citation type="submission" date="2019-05" db="EMBL/GenBank/DDBJ databases">
        <title>The Complete Genome Sequence of the n-alkane-degrading Desulfoglaeba alkanexedens ALDC reveals multiple alkylsuccinate synthase gene clusters.</title>
        <authorList>
            <person name="Callaghan A.V."/>
            <person name="Davidova I.A."/>
            <person name="Duncan K.E."/>
            <person name="Morris B."/>
            <person name="McInerney M.J."/>
        </authorList>
    </citation>
    <scope>NUCLEOTIDE SEQUENCE [LARGE SCALE GENOMIC DNA]</scope>
    <source>
        <strain evidence="2 3">ALDC</strain>
    </source>
</reference>
<evidence type="ECO:0000313" key="3">
    <source>
        <dbReference type="Proteomes" id="UP000298602"/>
    </source>
</evidence>
<dbReference type="Pfam" id="PF07992">
    <property type="entry name" value="Pyr_redox_2"/>
    <property type="match status" value="1"/>
</dbReference>
<dbReference type="Gene3D" id="1.10.1060.10">
    <property type="entry name" value="Alpha-helical ferredoxin"/>
    <property type="match status" value="1"/>
</dbReference>
<accession>A0A4P8L9E1</accession>
<dbReference type="InterPro" id="IPR009051">
    <property type="entry name" value="Helical_ferredxn"/>
</dbReference>
<dbReference type="InterPro" id="IPR028261">
    <property type="entry name" value="DPD_II"/>
</dbReference>
<dbReference type="InterPro" id="IPR023753">
    <property type="entry name" value="FAD/NAD-binding_dom"/>
</dbReference>
<dbReference type="InterPro" id="IPR036188">
    <property type="entry name" value="FAD/NAD-bd_sf"/>
</dbReference>
<dbReference type="Proteomes" id="UP000298602">
    <property type="component" value="Chromosome"/>
</dbReference>
<dbReference type="SUPFAM" id="SSF140490">
    <property type="entry name" value="Nqo1C-terminal domain-like"/>
    <property type="match status" value="1"/>
</dbReference>
<dbReference type="OrthoDB" id="9803192at2"/>
<reference evidence="2 3" key="2">
    <citation type="submission" date="2019-05" db="EMBL/GenBank/DDBJ databases">
        <authorList>
            <person name="Suflita J.M."/>
            <person name="Marks C.R."/>
        </authorList>
    </citation>
    <scope>NUCLEOTIDE SEQUENCE [LARGE SCALE GENOMIC DNA]</scope>
    <source>
        <strain evidence="2 3">ALDC</strain>
    </source>
</reference>
<dbReference type="Pfam" id="PF10589">
    <property type="entry name" value="NADH_4Fe-4S"/>
    <property type="match status" value="1"/>
</dbReference>
<dbReference type="SMART" id="SM00928">
    <property type="entry name" value="NADH_4Fe-4S"/>
    <property type="match status" value="1"/>
</dbReference>
<dbReference type="PANTHER" id="PTHR42783">
    <property type="entry name" value="GLUTAMATE SYNTHASE [NADPH] SMALL CHAIN"/>
    <property type="match status" value="1"/>
</dbReference>